<feature type="domain" description="Peptidase S8/S53" evidence="7">
    <location>
        <begin position="172"/>
        <end position="401"/>
    </location>
</feature>
<evidence type="ECO:0000313" key="8">
    <source>
        <dbReference type="EMBL" id="PVU96379.1"/>
    </source>
</evidence>
<sequence>MRVLYILLATVLTAHAQKKKFLVSYKPKQKSAKGFRKLLEDTSINAQKVGKNVNKDDKTVKELENDPDVANVEENITVQVPKNKVISFSQVPESLKAGTGLPDSLDMDSIIVNAVKSSPLKFEQDYKKWKKQRYAPWQLSRISSIGSNSQNYFPFGQEYYYPEMPNEVIAYVLDSGVDPTLIELAGRVRLGANFVEGEQHYDYVGHGTAISGLIAGTNNGVAKKAKIVSVKVLNHSNKGSLDSFIQGLEWVAKDKLETYPNTPAILNFSINLNKQSELLQEAFRKVYASGIITTASAGNYASDACGYTPTEYKETITVGSFTPQKNMFDKDISNFGKCVDILAPGTYLFVPIANSGNLISIQSGTSLASGVVCGVGALLLSNHPKLNPEEVKNILLDASVTGQIIGVPENTTDKAVFNGYLGSASTFEFN</sequence>
<dbReference type="PRINTS" id="PR00723">
    <property type="entry name" value="SUBTILISIN"/>
</dbReference>
<dbReference type="InterPro" id="IPR000209">
    <property type="entry name" value="Peptidase_S8/S53_dom"/>
</dbReference>
<reference evidence="8 9" key="1">
    <citation type="journal article" date="2018" name="MBio">
        <title>Comparative Genomics Reveals the Core Gene Toolbox for the Fungus-Insect Symbiosis.</title>
        <authorList>
            <person name="Wang Y."/>
            <person name="Stata M."/>
            <person name="Wang W."/>
            <person name="Stajich J.E."/>
            <person name="White M.M."/>
            <person name="Moncalvo J.M."/>
        </authorList>
    </citation>
    <scope>NUCLEOTIDE SEQUENCE [LARGE SCALE GENOMIC DNA]</scope>
    <source>
        <strain evidence="8 9">SWE-8-4</strain>
    </source>
</reference>
<dbReference type="GO" id="GO:0005615">
    <property type="term" value="C:extracellular space"/>
    <property type="evidence" value="ECO:0007669"/>
    <property type="project" value="TreeGrafter"/>
</dbReference>
<evidence type="ECO:0000313" key="9">
    <source>
        <dbReference type="Proteomes" id="UP000245383"/>
    </source>
</evidence>
<dbReference type="Gene3D" id="3.40.50.200">
    <property type="entry name" value="Peptidase S8/S53 domain"/>
    <property type="match status" value="1"/>
</dbReference>
<evidence type="ECO:0000256" key="1">
    <source>
        <dbReference type="ARBA" id="ARBA00011073"/>
    </source>
</evidence>
<keyword evidence="2 5" id="KW-0645">Protease</keyword>
<dbReference type="AlphaFoldDB" id="A0A2T9YVM8"/>
<dbReference type="PANTHER" id="PTHR43806">
    <property type="entry name" value="PEPTIDASE S8"/>
    <property type="match status" value="1"/>
</dbReference>
<protein>
    <recommendedName>
        <fullName evidence="7">Peptidase S8/S53 domain-containing protein</fullName>
    </recommendedName>
</protein>
<dbReference type="PANTHER" id="PTHR43806:SF11">
    <property type="entry name" value="CEREVISIN-RELATED"/>
    <property type="match status" value="1"/>
</dbReference>
<gene>
    <name evidence="8" type="ORF">BB561_001227</name>
</gene>
<feature type="active site" description="Charge relay system" evidence="5">
    <location>
        <position position="366"/>
    </location>
</feature>
<dbReference type="InterPro" id="IPR015500">
    <property type="entry name" value="Peptidase_S8_subtilisin-rel"/>
</dbReference>
<dbReference type="InterPro" id="IPR036852">
    <property type="entry name" value="Peptidase_S8/S53_dom_sf"/>
</dbReference>
<evidence type="ECO:0000256" key="5">
    <source>
        <dbReference type="PROSITE-ProRule" id="PRU01240"/>
    </source>
</evidence>
<dbReference type="STRING" id="133385.A0A2T9YVM8"/>
<dbReference type="InterPro" id="IPR022398">
    <property type="entry name" value="Peptidase_S8_His-AS"/>
</dbReference>
<keyword evidence="4 5" id="KW-0720">Serine protease</keyword>
<evidence type="ECO:0000256" key="2">
    <source>
        <dbReference type="ARBA" id="ARBA00022670"/>
    </source>
</evidence>
<feature type="chain" id="PRO_5015624333" description="Peptidase S8/S53 domain-containing protein" evidence="6">
    <location>
        <begin position="17"/>
        <end position="430"/>
    </location>
</feature>
<dbReference type="InterPro" id="IPR034193">
    <property type="entry name" value="PCSK9_ProteinaseK-like"/>
</dbReference>
<feature type="active site" description="Charge relay system" evidence="5">
    <location>
        <position position="206"/>
    </location>
</feature>
<proteinExistence type="inferred from homology"/>
<dbReference type="OrthoDB" id="206201at2759"/>
<dbReference type="SUPFAM" id="SSF52743">
    <property type="entry name" value="Subtilisin-like"/>
    <property type="match status" value="1"/>
</dbReference>
<evidence type="ECO:0000256" key="4">
    <source>
        <dbReference type="ARBA" id="ARBA00022825"/>
    </source>
</evidence>
<dbReference type="PROSITE" id="PS51892">
    <property type="entry name" value="SUBTILASE"/>
    <property type="match status" value="1"/>
</dbReference>
<feature type="active site" description="Charge relay system" evidence="5">
    <location>
        <position position="174"/>
    </location>
</feature>
<feature type="signal peptide" evidence="6">
    <location>
        <begin position="1"/>
        <end position="16"/>
    </location>
</feature>
<dbReference type="EMBL" id="MBFR01000034">
    <property type="protein sequence ID" value="PVU96379.1"/>
    <property type="molecule type" value="Genomic_DNA"/>
</dbReference>
<evidence type="ECO:0000259" key="7">
    <source>
        <dbReference type="Pfam" id="PF00082"/>
    </source>
</evidence>
<dbReference type="CDD" id="cd04077">
    <property type="entry name" value="Peptidases_S8_PCSK9_ProteinaseK_like"/>
    <property type="match status" value="1"/>
</dbReference>
<dbReference type="Pfam" id="PF00082">
    <property type="entry name" value="Peptidase_S8"/>
    <property type="match status" value="1"/>
</dbReference>
<keyword evidence="6" id="KW-0732">Signal</keyword>
<keyword evidence="9" id="KW-1185">Reference proteome</keyword>
<dbReference type="GO" id="GO:0006508">
    <property type="term" value="P:proteolysis"/>
    <property type="evidence" value="ECO:0007669"/>
    <property type="project" value="UniProtKB-KW"/>
</dbReference>
<evidence type="ECO:0000256" key="3">
    <source>
        <dbReference type="ARBA" id="ARBA00022801"/>
    </source>
</evidence>
<comment type="caution">
    <text evidence="8">The sequence shown here is derived from an EMBL/GenBank/DDBJ whole genome shotgun (WGS) entry which is preliminary data.</text>
</comment>
<accession>A0A2T9YVM8</accession>
<evidence type="ECO:0000256" key="6">
    <source>
        <dbReference type="SAM" id="SignalP"/>
    </source>
</evidence>
<organism evidence="8 9">
    <name type="scientific">Smittium simulii</name>
    <dbReference type="NCBI Taxonomy" id="133385"/>
    <lineage>
        <taxon>Eukaryota</taxon>
        <taxon>Fungi</taxon>
        <taxon>Fungi incertae sedis</taxon>
        <taxon>Zoopagomycota</taxon>
        <taxon>Kickxellomycotina</taxon>
        <taxon>Harpellomycetes</taxon>
        <taxon>Harpellales</taxon>
        <taxon>Legeriomycetaceae</taxon>
        <taxon>Smittium</taxon>
    </lineage>
</organism>
<dbReference type="PROSITE" id="PS00137">
    <property type="entry name" value="SUBTILASE_HIS"/>
    <property type="match status" value="1"/>
</dbReference>
<dbReference type="Proteomes" id="UP000245383">
    <property type="component" value="Unassembled WGS sequence"/>
</dbReference>
<dbReference type="InterPro" id="IPR050131">
    <property type="entry name" value="Peptidase_S8_subtilisin-like"/>
</dbReference>
<name>A0A2T9YVM8_9FUNG</name>
<keyword evidence="3 5" id="KW-0378">Hydrolase</keyword>
<comment type="similarity">
    <text evidence="1 5">Belongs to the peptidase S8 family.</text>
</comment>
<dbReference type="GO" id="GO:0004252">
    <property type="term" value="F:serine-type endopeptidase activity"/>
    <property type="evidence" value="ECO:0007669"/>
    <property type="project" value="UniProtKB-UniRule"/>
</dbReference>